<dbReference type="Pfam" id="PF00201">
    <property type="entry name" value="UDPGT"/>
    <property type="match status" value="1"/>
</dbReference>
<dbReference type="OMA" id="EEQQMVP"/>
<dbReference type="Gramene" id="TRITD1Bv1G178140.1">
    <property type="protein sequence ID" value="TRITD1Bv1G178140.1"/>
    <property type="gene ID" value="TRITD1Bv1G178140"/>
</dbReference>
<dbReference type="PANTHER" id="PTHR48047:SF19">
    <property type="entry name" value="GLYCOSYLTRANSFERASE"/>
    <property type="match status" value="1"/>
</dbReference>
<dbReference type="GO" id="GO:0035251">
    <property type="term" value="F:UDP-glucosyltransferase activity"/>
    <property type="evidence" value="ECO:0007669"/>
    <property type="project" value="TreeGrafter"/>
</dbReference>
<gene>
    <name evidence="4" type="ORF">TRITD_1Bv1G178140</name>
</gene>
<dbReference type="PROSITE" id="PS00375">
    <property type="entry name" value="UDPGT"/>
    <property type="match status" value="1"/>
</dbReference>
<accession>A0A9R0R1U2</accession>
<evidence type="ECO:0000256" key="2">
    <source>
        <dbReference type="ARBA" id="ARBA00022679"/>
    </source>
</evidence>
<comment type="similarity">
    <text evidence="1 3">Belongs to the UDP-glycosyltransferase family.</text>
</comment>
<dbReference type="AlphaFoldDB" id="A0A9R0R1U2"/>
<keyword evidence="3" id="KW-0328">Glycosyltransferase</keyword>
<keyword evidence="5" id="KW-1185">Reference proteome</keyword>
<evidence type="ECO:0000313" key="5">
    <source>
        <dbReference type="Proteomes" id="UP000324705"/>
    </source>
</evidence>
<dbReference type="Proteomes" id="UP000324705">
    <property type="component" value="Chromosome 1B"/>
</dbReference>
<organism evidence="4 5">
    <name type="scientific">Triticum turgidum subsp. durum</name>
    <name type="common">Durum wheat</name>
    <name type="synonym">Triticum durum</name>
    <dbReference type="NCBI Taxonomy" id="4567"/>
    <lineage>
        <taxon>Eukaryota</taxon>
        <taxon>Viridiplantae</taxon>
        <taxon>Streptophyta</taxon>
        <taxon>Embryophyta</taxon>
        <taxon>Tracheophyta</taxon>
        <taxon>Spermatophyta</taxon>
        <taxon>Magnoliopsida</taxon>
        <taxon>Liliopsida</taxon>
        <taxon>Poales</taxon>
        <taxon>Poaceae</taxon>
        <taxon>BOP clade</taxon>
        <taxon>Pooideae</taxon>
        <taxon>Triticodae</taxon>
        <taxon>Triticeae</taxon>
        <taxon>Triticinae</taxon>
        <taxon>Triticum</taxon>
    </lineage>
</organism>
<evidence type="ECO:0000256" key="3">
    <source>
        <dbReference type="RuleBase" id="RU003718"/>
    </source>
</evidence>
<evidence type="ECO:0000313" key="4">
    <source>
        <dbReference type="EMBL" id="VAH20758.1"/>
    </source>
</evidence>
<dbReference type="EMBL" id="LT934112">
    <property type="protein sequence ID" value="VAH20758.1"/>
    <property type="molecule type" value="Genomic_DNA"/>
</dbReference>
<protein>
    <recommendedName>
        <fullName evidence="6">UDP-glycosyltransferases domain-containing protein</fullName>
    </recommendedName>
</protein>
<evidence type="ECO:0000256" key="1">
    <source>
        <dbReference type="ARBA" id="ARBA00009995"/>
    </source>
</evidence>
<sequence length="141" mass="15143">MLVRGWAPQTAILAHPAVGAFLTHCGSSSLLEAAAAGVPMLTWPLVVDQFIEERLVTDVLKIGERVWDGPRSTRYEEQQMVPAAAVARAVARFLEPGGTGEAARARAQELAVKAHAAVAEGGSSYNDLHRLISDLMETRKI</sequence>
<reference evidence="4 5" key="1">
    <citation type="submission" date="2017-09" db="EMBL/GenBank/DDBJ databases">
        <authorList>
            <consortium name="International Durum Wheat Genome Sequencing Consortium (IDWGSC)"/>
            <person name="Milanesi L."/>
        </authorList>
    </citation>
    <scope>NUCLEOTIDE SEQUENCE [LARGE SCALE GENOMIC DNA]</scope>
    <source>
        <strain evidence="5">cv. Svevo</strain>
    </source>
</reference>
<evidence type="ECO:0008006" key="6">
    <source>
        <dbReference type="Google" id="ProtNLM"/>
    </source>
</evidence>
<dbReference type="InterPro" id="IPR002213">
    <property type="entry name" value="UDP_glucos_trans"/>
</dbReference>
<dbReference type="InterPro" id="IPR035595">
    <property type="entry name" value="UDP_glycos_trans_CS"/>
</dbReference>
<dbReference type="SUPFAM" id="SSF53756">
    <property type="entry name" value="UDP-Glycosyltransferase/glycogen phosphorylase"/>
    <property type="match status" value="1"/>
</dbReference>
<dbReference type="PANTHER" id="PTHR48047">
    <property type="entry name" value="GLYCOSYLTRANSFERASE"/>
    <property type="match status" value="1"/>
</dbReference>
<dbReference type="Gene3D" id="3.40.50.2000">
    <property type="entry name" value="Glycogen Phosphorylase B"/>
    <property type="match status" value="2"/>
</dbReference>
<keyword evidence="2 3" id="KW-0808">Transferase</keyword>
<proteinExistence type="inferred from homology"/>
<name>A0A9R0R1U2_TRITD</name>